<comment type="catalytic activity">
    <reaction evidence="16 17 19">
        <text>(6S)-NADPHX + ADP = AMP + phosphate + NADPH + H(+)</text>
        <dbReference type="Rhea" id="RHEA:32235"/>
        <dbReference type="ChEBI" id="CHEBI:15378"/>
        <dbReference type="ChEBI" id="CHEBI:43474"/>
        <dbReference type="ChEBI" id="CHEBI:57783"/>
        <dbReference type="ChEBI" id="CHEBI:64076"/>
        <dbReference type="ChEBI" id="CHEBI:456215"/>
        <dbReference type="ChEBI" id="CHEBI:456216"/>
        <dbReference type="EC" id="4.2.1.136"/>
    </reaction>
</comment>
<dbReference type="NCBIfam" id="TIGR00196">
    <property type="entry name" value="yjeF_cterm"/>
    <property type="match status" value="1"/>
</dbReference>
<evidence type="ECO:0000256" key="4">
    <source>
        <dbReference type="ARBA" id="ARBA00009524"/>
    </source>
</evidence>
<name>A0A858RII5_9BACT</name>
<dbReference type="GO" id="GO:0046872">
    <property type="term" value="F:metal ion binding"/>
    <property type="evidence" value="ECO:0007669"/>
    <property type="project" value="UniProtKB-UniRule"/>
</dbReference>
<feature type="binding site" evidence="18">
    <location>
        <position position="155"/>
    </location>
    <ligand>
        <name>(6S)-NADPHX</name>
        <dbReference type="ChEBI" id="CHEBI:64076"/>
    </ligand>
</feature>
<dbReference type="Gene3D" id="3.40.1190.20">
    <property type="match status" value="1"/>
</dbReference>
<comment type="similarity">
    <text evidence="3 19">In the N-terminal section; belongs to the NnrE/AIBP family.</text>
</comment>
<evidence type="ECO:0000256" key="9">
    <source>
        <dbReference type="ARBA" id="ARBA00022958"/>
    </source>
</evidence>
<comment type="catalytic activity">
    <reaction evidence="2 18 19">
        <text>(6R)-NADPHX = (6S)-NADPHX</text>
        <dbReference type="Rhea" id="RHEA:32227"/>
        <dbReference type="ChEBI" id="CHEBI:64076"/>
        <dbReference type="ChEBI" id="CHEBI:64077"/>
        <dbReference type="EC" id="5.1.99.6"/>
    </reaction>
</comment>
<dbReference type="InterPro" id="IPR004443">
    <property type="entry name" value="YjeF_N_dom"/>
</dbReference>
<evidence type="ECO:0000256" key="1">
    <source>
        <dbReference type="ARBA" id="ARBA00000013"/>
    </source>
</evidence>
<evidence type="ECO:0000256" key="18">
    <source>
        <dbReference type="HAMAP-Rule" id="MF_01966"/>
    </source>
</evidence>
<dbReference type="GO" id="GO:0005524">
    <property type="term" value="F:ATP binding"/>
    <property type="evidence" value="ECO:0007669"/>
    <property type="project" value="UniProtKB-UniRule"/>
</dbReference>
<dbReference type="SUPFAM" id="SSF64153">
    <property type="entry name" value="YjeF N-terminal domain-like"/>
    <property type="match status" value="1"/>
</dbReference>
<dbReference type="InterPro" id="IPR036652">
    <property type="entry name" value="YjeF_N_dom_sf"/>
</dbReference>
<dbReference type="InterPro" id="IPR000631">
    <property type="entry name" value="CARKD"/>
</dbReference>
<comment type="similarity">
    <text evidence="18">Belongs to the NnrE/AIBP family.</text>
</comment>
<dbReference type="GO" id="GO:0110051">
    <property type="term" value="P:metabolite repair"/>
    <property type="evidence" value="ECO:0007669"/>
    <property type="project" value="TreeGrafter"/>
</dbReference>
<comment type="cofactor">
    <cofactor evidence="17">
        <name>Mg(2+)</name>
        <dbReference type="ChEBI" id="CHEBI:18420"/>
    </cofactor>
</comment>
<dbReference type="EC" id="4.2.1.136" evidence="19"/>
<feature type="binding site" evidence="18">
    <location>
        <position position="118"/>
    </location>
    <ligand>
        <name>K(+)</name>
        <dbReference type="ChEBI" id="CHEBI:29103"/>
    </ligand>
</feature>
<reference evidence="22 23" key="1">
    <citation type="submission" date="2020-04" db="EMBL/GenBank/DDBJ databases">
        <title>Luteolibacter sp. G-1-1-1 isolated from soil.</title>
        <authorList>
            <person name="Dahal R.H."/>
        </authorList>
    </citation>
    <scope>NUCLEOTIDE SEQUENCE [LARGE SCALE GENOMIC DNA]</scope>
    <source>
        <strain evidence="22 23">G-1-1-1</strain>
    </source>
</reference>
<comment type="caution">
    <text evidence="18">Lacks conserved residue(s) required for the propagation of feature annotation.</text>
</comment>
<evidence type="ECO:0000256" key="6">
    <source>
        <dbReference type="ARBA" id="ARBA00022741"/>
    </source>
</evidence>
<dbReference type="PROSITE" id="PS51383">
    <property type="entry name" value="YJEF_C_3"/>
    <property type="match status" value="1"/>
</dbReference>
<dbReference type="SUPFAM" id="SSF53613">
    <property type="entry name" value="Ribokinase-like"/>
    <property type="match status" value="1"/>
</dbReference>
<protein>
    <recommendedName>
        <fullName evidence="19">Bifunctional NAD(P)H-hydrate repair enzyme</fullName>
    </recommendedName>
    <alternativeName>
        <fullName evidence="19">Nicotinamide nucleotide repair protein</fullName>
    </alternativeName>
    <domain>
        <recommendedName>
            <fullName evidence="19">ADP-dependent (S)-NAD(P)H-hydrate dehydratase</fullName>
            <ecNumber evidence="19">4.2.1.136</ecNumber>
        </recommendedName>
        <alternativeName>
            <fullName evidence="19">ADP-dependent NAD(P)HX dehydratase</fullName>
        </alternativeName>
    </domain>
    <domain>
        <recommendedName>
            <fullName evidence="19">NAD(P)H-hydrate epimerase</fullName>
            <ecNumber evidence="19">5.1.99.6</ecNumber>
        </recommendedName>
    </domain>
</protein>
<evidence type="ECO:0000256" key="14">
    <source>
        <dbReference type="ARBA" id="ARBA00025153"/>
    </source>
</evidence>
<feature type="domain" description="YjeF C-terminal" evidence="20">
    <location>
        <begin position="217"/>
        <end position="485"/>
    </location>
</feature>
<dbReference type="GO" id="GO:0052855">
    <property type="term" value="F:ADP-dependent NAD(P)H-hydrate dehydratase activity"/>
    <property type="evidence" value="ECO:0007669"/>
    <property type="project" value="UniProtKB-UniRule"/>
</dbReference>
<dbReference type="HAMAP" id="MF_01965">
    <property type="entry name" value="NADHX_dehydratase"/>
    <property type="match status" value="1"/>
</dbReference>
<comment type="similarity">
    <text evidence="17">Belongs to the NnrD/CARKD family.</text>
</comment>
<comment type="cofactor">
    <cofactor evidence="18 19">
        <name>K(+)</name>
        <dbReference type="ChEBI" id="CHEBI:29103"/>
    </cofactor>
    <text evidence="18 19">Binds 1 potassium ion per subunit.</text>
</comment>
<evidence type="ECO:0000256" key="5">
    <source>
        <dbReference type="ARBA" id="ARBA00022723"/>
    </source>
</evidence>
<dbReference type="GO" id="GO:0046496">
    <property type="term" value="P:nicotinamide nucleotide metabolic process"/>
    <property type="evidence" value="ECO:0007669"/>
    <property type="project" value="UniProtKB-UniRule"/>
</dbReference>
<evidence type="ECO:0000256" key="10">
    <source>
        <dbReference type="ARBA" id="ARBA00023027"/>
    </source>
</evidence>
<comment type="function">
    <text evidence="17">Catalyzes the dehydration of the S-form of NAD(P)HX at the expense of ADP, which is converted to AMP. Together with NAD(P)HX epimerase, which catalyzes the epimerization of the S- and R-forms, the enzyme allows the repair of both epimers of NAD(P)HX, a damaged form of NAD(P)H that is a result of enzymatic or heat-dependent hydration.</text>
</comment>
<evidence type="ECO:0000256" key="15">
    <source>
        <dbReference type="ARBA" id="ARBA00048238"/>
    </source>
</evidence>
<comment type="function">
    <text evidence="14 19">Bifunctional enzyme that catalyzes the epimerization of the S- and R-forms of NAD(P)HX and the dehydration of the S-form of NAD(P)HX at the expense of ADP, which is converted to AMP. This allows the repair of both epimers of NAD(P)HX, a damaged form of NAD(P)H that is a result of enzymatic or heat-dependent hydration.</text>
</comment>
<comment type="similarity">
    <text evidence="4 19">In the C-terminal section; belongs to the NnrD/CARKD family.</text>
</comment>
<evidence type="ECO:0000259" key="21">
    <source>
        <dbReference type="PROSITE" id="PS51385"/>
    </source>
</evidence>
<feature type="binding site" evidence="18">
    <location>
        <position position="158"/>
    </location>
    <ligand>
        <name>K(+)</name>
        <dbReference type="ChEBI" id="CHEBI:29103"/>
    </ligand>
</feature>
<feature type="binding site" evidence="17">
    <location>
        <position position="364"/>
    </location>
    <ligand>
        <name>(6S)-NADPHX</name>
        <dbReference type="ChEBI" id="CHEBI:64076"/>
    </ligand>
</feature>
<keyword evidence="13" id="KW-0511">Multifunctional enzyme</keyword>
<dbReference type="RefSeq" id="WP_169455426.1">
    <property type="nucleotide sequence ID" value="NZ_CP051774.1"/>
</dbReference>
<dbReference type="PIRSF" id="PIRSF017184">
    <property type="entry name" value="Nnr"/>
    <property type="match status" value="1"/>
</dbReference>
<evidence type="ECO:0000313" key="22">
    <source>
        <dbReference type="EMBL" id="QJE97026.1"/>
    </source>
</evidence>
<dbReference type="EC" id="5.1.99.6" evidence="19"/>
<dbReference type="Proteomes" id="UP000501812">
    <property type="component" value="Chromosome"/>
</dbReference>
<dbReference type="InterPro" id="IPR029056">
    <property type="entry name" value="Ribokinase-like"/>
</dbReference>
<evidence type="ECO:0000256" key="17">
    <source>
        <dbReference type="HAMAP-Rule" id="MF_01965"/>
    </source>
</evidence>
<dbReference type="PANTHER" id="PTHR12592:SF0">
    <property type="entry name" value="ATP-DEPENDENT (S)-NAD(P)H-HYDRATE DEHYDRATASE"/>
    <property type="match status" value="1"/>
</dbReference>
<dbReference type="PANTHER" id="PTHR12592">
    <property type="entry name" value="ATP-DEPENDENT (S)-NAD(P)H-HYDRATE DEHYDRATASE FAMILY MEMBER"/>
    <property type="match status" value="1"/>
</dbReference>
<comment type="catalytic activity">
    <reaction evidence="15 17 19">
        <text>(6S)-NADHX + ADP = AMP + phosphate + NADH + H(+)</text>
        <dbReference type="Rhea" id="RHEA:32223"/>
        <dbReference type="ChEBI" id="CHEBI:15378"/>
        <dbReference type="ChEBI" id="CHEBI:43474"/>
        <dbReference type="ChEBI" id="CHEBI:57945"/>
        <dbReference type="ChEBI" id="CHEBI:64074"/>
        <dbReference type="ChEBI" id="CHEBI:456215"/>
        <dbReference type="ChEBI" id="CHEBI:456216"/>
        <dbReference type="EC" id="4.2.1.136"/>
    </reaction>
</comment>
<comment type="function">
    <text evidence="18">Catalyzes the epimerization of the S- and R-forms of NAD(P)HX, a damaged form of NAD(P)H that is a result of enzymatic or heat-dependent hydration. This is a prerequisite for the S-specific NAD(P)H-hydrate dehydratase to allow the repair of both epimers of NAD(P)HX.</text>
</comment>
<evidence type="ECO:0000256" key="19">
    <source>
        <dbReference type="PIRNR" id="PIRNR017184"/>
    </source>
</evidence>
<keyword evidence="7 17" id="KW-0067">ATP-binding</keyword>
<organism evidence="22 23">
    <name type="scientific">Luteolibacter luteus</name>
    <dbReference type="NCBI Taxonomy" id="2728835"/>
    <lineage>
        <taxon>Bacteria</taxon>
        <taxon>Pseudomonadati</taxon>
        <taxon>Verrucomicrobiota</taxon>
        <taxon>Verrucomicrobiia</taxon>
        <taxon>Verrucomicrobiales</taxon>
        <taxon>Verrucomicrobiaceae</taxon>
        <taxon>Luteolibacter</taxon>
    </lineage>
</organism>
<comment type="subunit">
    <text evidence="17">Homotetramer.</text>
</comment>
<evidence type="ECO:0000256" key="8">
    <source>
        <dbReference type="ARBA" id="ARBA00022857"/>
    </source>
</evidence>
<dbReference type="AlphaFoldDB" id="A0A858RII5"/>
<evidence type="ECO:0000256" key="3">
    <source>
        <dbReference type="ARBA" id="ARBA00006001"/>
    </source>
</evidence>
<evidence type="ECO:0000313" key="23">
    <source>
        <dbReference type="Proteomes" id="UP000501812"/>
    </source>
</evidence>
<evidence type="ECO:0000259" key="20">
    <source>
        <dbReference type="PROSITE" id="PS51383"/>
    </source>
</evidence>
<feature type="binding site" evidence="17">
    <location>
        <position position="252"/>
    </location>
    <ligand>
        <name>(6S)-NADPHX</name>
        <dbReference type="ChEBI" id="CHEBI:64076"/>
    </ligand>
</feature>
<gene>
    <name evidence="18" type="primary">nnrE</name>
    <name evidence="17" type="synonym">nnrD</name>
    <name evidence="22" type="ORF">HHL09_14940</name>
</gene>
<keyword evidence="12 17" id="KW-0456">Lyase</keyword>
<feature type="binding site" evidence="18">
    <location>
        <position position="57"/>
    </location>
    <ligand>
        <name>K(+)</name>
        <dbReference type="ChEBI" id="CHEBI:29103"/>
    </ligand>
</feature>
<feature type="binding site" evidence="17">
    <location>
        <position position="313"/>
    </location>
    <ligand>
        <name>(6S)-NADPHX</name>
        <dbReference type="ChEBI" id="CHEBI:64076"/>
    </ligand>
</feature>
<feature type="binding site" evidence="17">
    <location>
        <position position="427"/>
    </location>
    <ligand>
        <name>AMP</name>
        <dbReference type="ChEBI" id="CHEBI:456215"/>
    </ligand>
</feature>
<dbReference type="GO" id="GO:0052856">
    <property type="term" value="F:NAD(P)HX epimerase activity"/>
    <property type="evidence" value="ECO:0007669"/>
    <property type="project" value="UniProtKB-UniRule"/>
</dbReference>
<proteinExistence type="inferred from homology"/>
<dbReference type="Gene3D" id="3.40.50.10260">
    <property type="entry name" value="YjeF N-terminal domain"/>
    <property type="match status" value="1"/>
</dbReference>
<dbReference type="Pfam" id="PF01256">
    <property type="entry name" value="Carb_kinase"/>
    <property type="match status" value="1"/>
</dbReference>
<dbReference type="HAMAP" id="MF_01966">
    <property type="entry name" value="NADHX_epimerase"/>
    <property type="match status" value="1"/>
</dbReference>
<feature type="binding site" evidence="18">
    <location>
        <begin position="56"/>
        <end position="60"/>
    </location>
    <ligand>
        <name>(6S)-NADPHX</name>
        <dbReference type="ChEBI" id="CHEBI:64076"/>
    </ligand>
</feature>
<feature type="binding site" evidence="18">
    <location>
        <begin position="122"/>
        <end position="128"/>
    </location>
    <ligand>
        <name>(6S)-NADPHX</name>
        <dbReference type="ChEBI" id="CHEBI:64076"/>
    </ligand>
</feature>
<dbReference type="KEGG" id="luo:HHL09_14940"/>
<evidence type="ECO:0000256" key="16">
    <source>
        <dbReference type="ARBA" id="ARBA00049209"/>
    </source>
</evidence>
<dbReference type="EMBL" id="CP051774">
    <property type="protein sequence ID" value="QJE97026.1"/>
    <property type="molecule type" value="Genomic_DNA"/>
</dbReference>
<feature type="binding site" evidence="17">
    <location>
        <position position="428"/>
    </location>
    <ligand>
        <name>(6S)-NADPHX</name>
        <dbReference type="ChEBI" id="CHEBI:64076"/>
    </ligand>
</feature>
<feature type="domain" description="YjeF N-terminal" evidence="21">
    <location>
        <begin position="9"/>
        <end position="210"/>
    </location>
</feature>
<evidence type="ECO:0000256" key="12">
    <source>
        <dbReference type="ARBA" id="ARBA00023239"/>
    </source>
</evidence>
<comment type="catalytic activity">
    <reaction evidence="1 18 19">
        <text>(6R)-NADHX = (6S)-NADHX</text>
        <dbReference type="Rhea" id="RHEA:32215"/>
        <dbReference type="ChEBI" id="CHEBI:64074"/>
        <dbReference type="ChEBI" id="CHEBI:64075"/>
        <dbReference type="EC" id="5.1.99.6"/>
    </reaction>
</comment>
<sequence>MSFVTGAAMRSLEEAAFARGVSAEALMDLAGEGIAERLIEQFSRPGSAIGYVGKGNNGGDALVALRHLREAGWRIAIRAAFPEEEWGELPRRKLRDLAIAPEIDVPRHKGSGPFLLLDGLLGIGAKGALRGPVAAMAEEMATLRQNHGAVVAAMDLPSGLDADTGSGEAVIADLTLPVGVAKMGIASPNGVLRCGRVVLVPLKDLPLPDDSFLKFFCPEAFPGLLEPRAHGFHKGDAGRAGILAGSPGMTGAAVICTSAALHAGAGLVTLHVEGDFPPHLLSAMPPEVMVRPSPDPVKEAFEARHDALVIGPGTGHASQHYHASLLEFLASDERPIILDADALNQIAKAGRLDLLKSNHVITPHPGEFARLAPELAGESAVTACGAFVQKHGCTLLLKGARTLVAKSGQAIRFNPTGHAGMASGGQGDALSGVIGTLLAQGAESTDAASLGAWLCGRAGERSLANGPIATASDTIRHLGGAIDDWRQRRR</sequence>
<keyword evidence="8 17" id="KW-0521">NADP</keyword>
<keyword evidence="9 18" id="KW-0630">Potassium</keyword>
<feature type="binding site" evidence="17">
    <location>
        <begin position="398"/>
        <end position="402"/>
    </location>
    <ligand>
        <name>AMP</name>
        <dbReference type="ChEBI" id="CHEBI:456215"/>
    </ligand>
</feature>
<keyword evidence="5 18" id="KW-0479">Metal-binding</keyword>
<dbReference type="PROSITE" id="PS51385">
    <property type="entry name" value="YJEF_N"/>
    <property type="match status" value="1"/>
</dbReference>
<evidence type="ECO:0000256" key="11">
    <source>
        <dbReference type="ARBA" id="ARBA00023235"/>
    </source>
</evidence>
<dbReference type="InterPro" id="IPR030677">
    <property type="entry name" value="Nnr"/>
</dbReference>
<evidence type="ECO:0000256" key="7">
    <source>
        <dbReference type="ARBA" id="ARBA00022840"/>
    </source>
</evidence>
<evidence type="ECO:0000256" key="2">
    <source>
        <dbReference type="ARBA" id="ARBA00000909"/>
    </source>
</evidence>
<keyword evidence="6 17" id="KW-0547">Nucleotide-binding</keyword>
<keyword evidence="11 18" id="KW-0413">Isomerase</keyword>
<keyword evidence="10 17" id="KW-0520">NAD</keyword>
<accession>A0A858RII5</accession>
<keyword evidence="23" id="KW-1185">Reference proteome</keyword>
<dbReference type="CDD" id="cd01171">
    <property type="entry name" value="YXKO-related"/>
    <property type="match status" value="1"/>
</dbReference>
<dbReference type="Pfam" id="PF03853">
    <property type="entry name" value="YjeF_N"/>
    <property type="match status" value="1"/>
</dbReference>
<evidence type="ECO:0000256" key="13">
    <source>
        <dbReference type="ARBA" id="ARBA00023268"/>
    </source>
</evidence>